<dbReference type="GO" id="GO:0003676">
    <property type="term" value="F:nucleic acid binding"/>
    <property type="evidence" value="ECO:0007669"/>
    <property type="project" value="InterPro"/>
</dbReference>
<dbReference type="Gene3D" id="3.40.50.150">
    <property type="entry name" value="Vaccinia Virus protein VP39"/>
    <property type="match status" value="1"/>
</dbReference>
<accession>A0A381PQF9</accession>
<dbReference type="AlphaFoldDB" id="A0A381PQF9"/>
<gene>
    <name evidence="2" type="ORF">METZ01_LOCUS21708</name>
</gene>
<evidence type="ECO:0000259" key="1">
    <source>
        <dbReference type="Pfam" id="PF05175"/>
    </source>
</evidence>
<dbReference type="PANTHER" id="PTHR47739">
    <property type="entry name" value="TRNA1(VAL) (ADENINE(37)-N6)-METHYLTRANSFERASE"/>
    <property type="match status" value="1"/>
</dbReference>
<dbReference type="Pfam" id="PF05175">
    <property type="entry name" value="MTS"/>
    <property type="match status" value="1"/>
</dbReference>
<dbReference type="InterPro" id="IPR002052">
    <property type="entry name" value="DNA_methylase_N6_adenine_CS"/>
</dbReference>
<proteinExistence type="predicted"/>
<dbReference type="InterPro" id="IPR007848">
    <property type="entry name" value="Small_mtfrase_dom"/>
</dbReference>
<dbReference type="PANTHER" id="PTHR47739:SF1">
    <property type="entry name" value="TRNA1(VAL) (ADENINE(37)-N6)-METHYLTRANSFERASE"/>
    <property type="match status" value="1"/>
</dbReference>
<dbReference type="InterPro" id="IPR029063">
    <property type="entry name" value="SAM-dependent_MTases_sf"/>
</dbReference>
<dbReference type="EMBL" id="UINC01001045">
    <property type="protein sequence ID" value="SUZ68854.1"/>
    <property type="molecule type" value="Genomic_DNA"/>
</dbReference>
<dbReference type="SUPFAM" id="SSF53335">
    <property type="entry name" value="S-adenosyl-L-methionine-dependent methyltransferases"/>
    <property type="match status" value="1"/>
</dbReference>
<name>A0A381PQF9_9ZZZZ</name>
<reference evidence="2" key="1">
    <citation type="submission" date="2018-05" db="EMBL/GenBank/DDBJ databases">
        <authorList>
            <person name="Lanie J.A."/>
            <person name="Ng W.-L."/>
            <person name="Kazmierczak K.M."/>
            <person name="Andrzejewski T.M."/>
            <person name="Davidsen T.M."/>
            <person name="Wayne K.J."/>
            <person name="Tettelin H."/>
            <person name="Glass J.I."/>
            <person name="Rusch D."/>
            <person name="Podicherti R."/>
            <person name="Tsui H.-C.T."/>
            <person name="Winkler M.E."/>
        </authorList>
    </citation>
    <scope>NUCLEOTIDE SEQUENCE</scope>
</reference>
<dbReference type="InterPro" id="IPR050210">
    <property type="entry name" value="tRNA_Adenine-N(6)_MTase"/>
</dbReference>
<dbReference type="GO" id="GO:0032259">
    <property type="term" value="P:methylation"/>
    <property type="evidence" value="ECO:0007669"/>
    <property type="project" value="InterPro"/>
</dbReference>
<dbReference type="CDD" id="cd02440">
    <property type="entry name" value="AdoMet_MTases"/>
    <property type="match status" value="1"/>
</dbReference>
<organism evidence="2">
    <name type="scientific">marine metagenome</name>
    <dbReference type="NCBI Taxonomy" id="408172"/>
    <lineage>
        <taxon>unclassified sequences</taxon>
        <taxon>metagenomes</taxon>
        <taxon>ecological metagenomes</taxon>
    </lineage>
</organism>
<evidence type="ECO:0000313" key="2">
    <source>
        <dbReference type="EMBL" id="SUZ68854.1"/>
    </source>
</evidence>
<protein>
    <recommendedName>
        <fullName evidence="1">Methyltransferase small domain-containing protein</fullName>
    </recommendedName>
</protein>
<feature type="domain" description="Methyltransferase small" evidence="1">
    <location>
        <begin position="30"/>
        <end position="131"/>
    </location>
</feature>
<dbReference type="GO" id="GO:0008757">
    <property type="term" value="F:S-adenosylmethionine-dependent methyltransferase activity"/>
    <property type="evidence" value="ECO:0007669"/>
    <property type="project" value="UniProtKB-ARBA"/>
</dbReference>
<sequence length="249" mass="27981">MSKEITKNKFLGGKLKVHQQRHGFRAGHDSVILASAIPAKEGEKCLELGIGCGVVSLCLSQRVKNIKIVGIDNDVEVLNLTRSNISMNDRDENITVIKGNLDRGIEDFPKLKRQTFHHVFSNPPYYQENEIVFPLHESKKNAYAGNKDTLKVWLKIALTFVKSRGSVTFINHIKNFPEMLNIFASTMGDIKITPIFSNREKPASRVIISGIRDSKKPIRFNNGLVLNNKVGKTPKEVENILRNGTALNY</sequence>
<dbReference type="PROSITE" id="PS00092">
    <property type="entry name" value="N6_MTASE"/>
    <property type="match status" value="1"/>
</dbReference>